<comment type="subcellular location">
    <subcellularLocation>
        <location evidence="1">Secreted</location>
    </subcellularLocation>
</comment>
<evidence type="ECO:0000313" key="7">
    <source>
        <dbReference type="Proteomes" id="UP000000305"/>
    </source>
</evidence>
<evidence type="ECO:0000256" key="2">
    <source>
        <dbReference type="ARBA" id="ARBA00022525"/>
    </source>
</evidence>
<feature type="chain" id="PRO_5003241492" description="Fibrillar collagen NC1 domain-containing protein" evidence="4">
    <location>
        <begin position="27"/>
        <end position="213"/>
    </location>
</feature>
<keyword evidence="2" id="KW-0964">Secreted</keyword>
<dbReference type="HOGENOM" id="CLU_1295561_0_0_1"/>
<evidence type="ECO:0000313" key="6">
    <source>
        <dbReference type="EMBL" id="EFX73597.1"/>
    </source>
</evidence>
<keyword evidence="4" id="KW-0732">Signal</keyword>
<dbReference type="GO" id="GO:0005615">
    <property type="term" value="C:extracellular space"/>
    <property type="evidence" value="ECO:0000318"/>
    <property type="project" value="GO_Central"/>
</dbReference>
<dbReference type="OrthoDB" id="6434864at2759"/>
<evidence type="ECO:0000259" key="5">
    <source>
        <dbReference type="Pfam" id="PF01410"/>
    </source>
</evidence>
<protein>
    <recommendedName>
        <fullName evidence="5">Fibrillar collagen NC1 domain-containing protein</fullName>
    </recommendedName>
</protein>
<feature type="signal peptide" evidence="4">
    <location>
        <begin position="1"/>
        <end position="26"/>
    </location>
</feature>
<dbReference type="GO" id="GO:0005201">
    <property type="term" value="F:extracellular matrix structural constituent"/>
    <property type="evidence" value="ECO:0007669"/>
    <property type="project" value="InterPro"/>
</dbReference>
<feature type="domain" description="Fibrillar collagen NC1" evidence="5">
    <location>
        <begin position="116"/>
        <end position="172"/>
    </location>
</feature>
<evidence type="ECO:0000256" key="4">
    <source>
        <dbReference type="SAM" id="SignalP"/>
    </source>
</evidence>
<evidence type="ECO:0000256" key="3">
    <source>
        <dbReference type="ARBA" id="ARBA00023119"/>
    </source>
</evidence>
<keyword evidence="7" id="KW-1185">Reference proteome</keyword>
<dbReference type="AlphaFoldDB" id="E9H3W3"/>
<dbReference type="InParanoid" id="E9H3W3"/>
<dbReference type="GO" id="GO:0070492">
    <property type="term" value="F:oligosaccharide binding"/>
    <property type="evidence" value="ECO:0000318"/>
    <property type="project" value="GO_Central"/>
</dbReference>
<dbReference type="SUPFAM" id="SSF56496">
    <property type="entry name" value="Fibrinogen C-terminal domain-like"/>
    <property type="match status" value="1"/>
</dbReference>
<dbReference type="Pfam" id="PF01410">
    <property type="entry name" value="COLFI"/>
    <property type="match status" value="1"/>
</dbReference>
<dbReference type="InterPro" id="IPR000885">
    <property type="entry name" value="Fib_collagen_C"/>
</dbReference>
<dbReference type="KEGG" id="dpx:DAPPUDRAFT_252960"/>
<reference evidence="6 7" key="1">
    <citation type="journal article" date="2011" name="Science">
        <title>The ecoresponsive genome of Daphnia pulex.</title>
        <authorList>
            <person name="Colbourne J.K."/>
            <person name="Pfrender M.E."/>
            <person name="Gilbert D."/>
            <person name="Thomas W.K."/>
            <person name="Tucker A."/>
            <person name="Oakley T.H."/>
            <person name="Tokishita S."/>
            <person name="Aerts A."/>
            <person name="Arnold G.J."/>
            <person name="Basu M.K."/>
            <person name="Bauer D.J."/>
            <person name="Caceres C.E."/>
            <person name="Carmel L."/>
            <person name="Casola C."/>
            <person name="Choi J.H."/>
            <person name="Detter J.C."/>
            <person name="Dong Q."/>
            <person name="Dusheyko S."/>
            <person name="Eads B.D."/>
            <person name="Frohlich T."/>
            <person name="Geiler-Samerotte K.A."/>
            <person name="Gerlach D."/>
            <person name="Hatcher P."/>
            <person name="Jogdeo S."/>
            <person name="Krijgsveld J."/>
            <person name="Kriventseva E.V."/>
            <person name="Kultz D."/>
            <person name="Laforsch C."/>
            <person name="Lindquist E."/>
            <person name="Lopez J."/>
            <person name="Manak J.R."/>
            <person name="Muller J."/>
            <person name="Pangilinan J."/>
            <person name="Patwardhan R.P."/>
            <person name="Pitluck S."/>
            <person name="Pritham E.J."/>
            <person name="Rechtsteiner A."/>
            <person name="Rho M."/>
            <person name="Rogozin I.B."/>
            <person name="Sakarya O."/>
            <person name="Salamov A."/>
            <person name="Schaack S."/>
            <person name="Shapiro H."/>
            <person name="Shiga Y."/>
            <person name="Skalitzky C."/>
            <person name="Smith Z."/>
            <person name="Souvorov A."/>
            <person name="Sung W."/>
            <person name="Tang Z."/>
            <person name="Tsuchiya D."/>
            <person name="Tu H."/>
            <person name="Vos H."/>
            <person name="Wang M."/>
            <person name="Wolf Y.I."/>
            <person name="Yamagata H."/>
            <person name="Yamada T."/>
            <person name="Ye Y."/>
            <person name="Shaw J.R."/>
            <person name="Andrews J."/>
            <person name="Crease T.J."/>
            <person name="Tang H."/>
            <person name="Lucas S.M."/>
            <person name="Robertson H.M."/>
            <person name="Bork P."/>
            <person name="Koonin E.V."/>
            <person name="Zdobnov E.M."/>
            <person name="Grigoriev I.V."/>
            <person name="Lynch M."/>
            <person name="Boore J.L."/>
        </authorList>
    </citation>
    <scope>NUCLEOTIDE SEQUENCE [LARGE SCALE GENOMIC DNA]</scope>
</reference>
<name>E9H3W3_DAPPU</name>
<sequence>MSSFQQQRFLILLSSAVLIIASSSSADVQQEIIQLGSIIHRENHRITLNFLRDNVQEALLLSRLDGMEAKLVDQELRLVNAANEIVWLKQQISRLESIVPLAKAAAVVAPVNFSPRSCQEALDSGLPEYKNSGMYWIDPDGLGIGDESIYVYCDMTTGITAVGHNSESTISIPKCPDAGCYSRPIVYTNATIRQLRALAEISSECYQSIQVQM</sequence>
<proteinExistence type="predicted"/>
<dbReference type="Gene3D" id="2.60.120.1000">
    <property type="match status" value="1"/>
</dbReference>
<dbReference type="InterPro" id="IPR036056">
    <property type="entry name" value="Fibrinogen-like_C"/>
</dbReference>
<dbReference type="Proteomes" id="UP000000305">
    <property type="component" value="Unassembled WGS sequence"/>
</dbReference>
<dbReference type="GO" id="GO:0005581">
    <property type="term" value="C:collagen trimer"/>
    <property type="evidence" value="ECO:0007669"/>
    <property type="project" value="UniProtKB-KW"/>
</dbReference>
<gene>
    <name evidence="6" type="ORF">DAPPUDRAFT_252960</name>
</gene>
<dbReference type="NCBIfam" id="NF040941">
    <property type="entry name" value="GGGWT_bact"/>
    <property type="match status" value="1"/>
</dbReference>
<dbReference type="PhylomeDB" id="E9H3W3"/>
<evidence type="ECO:0000256" key="1">
    <source>
        <dbReference type="ARBA" id="ARBA00004613"/>
    </source>
</evidence>
<dbReference type="EMBL" id="GL732589">
    <property type="protein sequence ID" value="EFX73597.1"/>
    <property type="molecule type" value="Genomic_DNA"/>
</dbReference>
<accession>E9H3W3</accession>
<keyword evidence="3" id="KW-0176">Collagen</keyword>
<organism evidence="6 7">
    <name type="scientific">Daphnia pulex</name>
    <name type="common">Water flea</name>
    <dbReference type="NCBI Taxonomy" id="6669"/>
    <lineage>
        <taxon>Eukaryota</taxon>
        <taxon>Metazoa</taxon>
        <taxon>Ecdysozoa</taxon>
        <taxon>Arthropoda</taxon>
        <taxon>Crustacea</taxon>
        <taxon>Branchiopoda</taxon>
        <taxon>Diplostraca</taxon>
        <taxon>Cladocera</taxon>
        <taxon>Anomopoda</taxon>
        <taxon>Daphniidae</taxon>
        <taxon>Daphnia</taxon>
    </lineage>
</organism>